<organism evidence="1 2">
    <name type="scientific">Litchfieldia salsa</name>
    <dbReference type="NCBI Taxonomy" id="930152"/>
    <lineage>
        <taxon>Bacteria</taxon>
        <taxon>Bacillati</taxon>
        <taxon>Bacillota</taxon>
        <taxon>Bacilli</taxon>
        <taxon>Bacillales</taxon>
        <taxon>Bacillaceae</taxon>
        <taxon>Litchfieldia</taxon>
    </lineage>
</organism>
<evidence type="ECO:0000313" key="2">
    <source>
        <dbReference type="Proteomes" id="UP000199159"/>
    </source>
</evidence>
<evidence type="ECO:0000313" key="1">
    <source>
        <dbReference type="EMBL" id="SDP83418.1"/>
    </source>
</evidence>
<dbReference type="EMBL" id="FNJU01000008">
    <property type="protein sequence ID" value="SDP83418.1"/>
    <property type="molecule type" value="Genomic_DNA"/>
</dbReference>
<keyword evidence="2" id="KW-1185">Reference proteome</keyword>
<dbReference type="Proteomes" id="UP000199159">
    <property type="component" value="Unassembled WGS sequence"/>
</dbReference>
<gene>
    <name evidence="1" type="ORF">SAMN05216565_10876</name>
</gene>
<sequence>MAITSMVYQAQAGDGVKKKRLKRPNSFFNTPEEAVSEALGLKEKMDSTYKNEIEWDYKWKMTGSSDKMKILKGYLGGDKESIAFYLQITSLELQADYKMGTPIKPKKVTAKDKKVITKVSKLYV</sequence>
<reference evidence="2" key="1">
    <citation type="submission" date="2016-10" db="EMBL/GenBank/DDBJ databases">
        <authorList>
            <person name="Varghese N."/>
            <person name="Submissions S."/>
        </authorList>
    </citation>
    <scope>NUCLEOTIDE SEQUENCE [LARGE SCALE GENOMIC DNA]</scope>
    <source>
        <strain evidence="2">IBRC-M10078</strain>
    </source>
</reference>
<dbReference type="STRING" id="930152.SAMN05216565_10876"/>
<name>A0A1H0VYW2_9BACI</name>
<accession>A0A1H0VYW2</accession>
<dbReference type="AlphaFoldDB" id="A0A1H0VYW2"/>
<protein>
    <submittedName>
        <fullName evidence="1">Uncharacterized protein</fullName>
    </submittedName>
</protein>
<proteinExistence type="predicted"/>
<dbReference type="RefSeq" id="WP_238457286.1">
    <property type="nucleotide sequence ID" value="NZ_FNJU01000008.1"/>
</dbReference>